<dbReference type="AlphaFoldDB" id="B2KC04"/>
<dbReference type="KEGG" id="emi:Emin_0576"/>
<dbReference type="Proteomes" id="UP000001029">
    <property type="component" value="Chromosome"/>
</dbReference>
<evidence type="ECO:0000313" key="3">
    <source>
        <dbReference type="Proteomes" id="UP000001029"/>
    </source>
</evidence>
<dbReference type="InterPro" id="IPR007445">
    <property type="entry name" value="PilO"/>
</dbReference>
<feature type="transmembrane region" description="Helical" evidence="1">
    <location>
        <begin position="60"/>
        <end position="78"/>
    </location>
</feature>
<evidence type="ECO:0000256" key="1">
    <source>
        <dbReference type="SAM" id="Phobius"/>
    </source>
</evidence>
<protein>
    <submittedName>
        <fullName evidence="2">Uncharacterized protein</fullName>
    </submittedName>
</protein>
<dbReference type="EMBL" id="CP001055">
    <property type="protein sequence ID" value="ACC98131.1"/>
    <property type="molecule type" value="Genomic_DNA"/>
</dbReference>
<keyword evidence="1" id="KW-1133">Transmembrane helix</keyword>
<evidence type="ECO:0000313" key="2">
    <source>
        <dbReference type="EMBL" id="ACC98131.1"/>
    </source>
</evidence>
<dbReference type="InterPro" id="IPR014717">
    <property type="entry name" value="Transl_elong_EF1B/ribsomal_bS6"/>
</dbReference>
<reference evidence="2 3" key="1">
    <citation type="journal article" date="2009" name="Appl. Environ. Microbiol.">
        <title>Genomic analysis of 'Elusimicrobium minutum,' the first cultivated representative of the phylum 'Elusimicrobia' (formerly termite group 1).</title>
        <authorList>
            <person name="Herlemann D.P.R."/>
            <person name="Geissinger O."/>
            <person name="Ikeda-Ohtsubo W."/>
            <person name="Kunin V."/>
            <person name="Sun H."/>
            <person name="Lapidus A."/>
            <person name="Hugenholtz P."/>
            <person name="Brune A."/>
        </authorList>
    </citation>
    <scope>NUCLEOTIDE SEQUENCE [LARGE SCALE GENOMIC DNA]</scope>
    <source>
        <strain evidence="2 3">Pei191</strain>
    </source>
</reference>
<dbReference type="GO" id="GO:0043107">
    <property type="term" value="P:type IV pilus-dependent motility"/>
    <property type="evidence" value="ECO:0007669"/>
    <property type="project" value="InterPro"/>
</dbReference>
<keyword evidence="1" id="KW-0472">Membrane</keyword>
<name>B2KC04_ELUMP</name>
<accession>B2KC04</accession>
<keyword evidence="1" id="KW-0812">Transmembrane</keyword>
<keyword evidence="3" id="KW-1185">Reference proteome</keyword>
<gene>
    <name evidence="2" type="ordered locus">Emin_0576</name>
</gene>
<organism evidence="2 3">
    <name type="scientific">Elusimicrobium minutum (strain Pei191)</name>
    <dbReference type="NCBI Taxonomy" id="445932"/>
    <lineage>
        <taxon>Bacteria</taxon>
        <taxon>Pseudomonadati</taxon>
        <taxon>Elusimicrobiota</taxon>
        <taxon>Elusimicrobia</taxon>
        <taxon>Elusimicrobiales</taxon>
        <taxon>Elusimicrobiaceae</taxon>
        <taxon>Elusimicrobium</taxon>
    </lineage>
</organism>
<dbReference type="RefSeq" id="WP_012414746.1">
    <property type="nucleotide sequence ID" value="NC_010644.1"/>
</dbReference>
<dbReference type="HOGENOM" id="CLU_1208229_0_0_0"/>
<sequence>MDLKNLFPKKPKAKVTQAGNPGLELTPVTLKPKKENPLVVSLKEGFKNINVVAAEGNYKVFAKPVLFGVIVCFALYYYNGGNAAIINQKNALISSLRTQKEKMVSYEQNKEKILEVEGFFPDIAGKNEWLITEIIDVFDRNNMRQTFTGPQQEEAGDILTAAAMGVSLKGSYYNIGKLVSDIENRKNLMKVQELNLIKDDKDLGLNNVTMKIGTIFPKERIAAKKGEGK</sequence>
<dbReference type="Pfam" id="PF04350">
    <property type="entry name" value="PilO"/>
    <property type="match status" value="1"/>
</dbReference>
<dbReference type="GO" id="GO:0043683">
    <property type="term" value="P:type IV pilus assembly"/>
    <property type="evidence" value="ECO:0007669"/>
    <property type="project" value="InterPro"/>
</dbReference>
<dbReference type="STRING" id="445932.Emin_0576"/>
<proteinExistence type="predicted"/>
<dbReference type="Gene3D" id="3.30.70.60">
    <property type="match status" value="1"/>
</dbReference>